<dbReference type="PANTHER" id="PTHR14089:SF8">
    <property type="entry name" value="RNA-BINDING PROTEIN MRN1"/>
    <property type="match status" value="1"/>
</dbReference>
<dbReference type="InterPro" id="IPR000504">
    <property type="entry name" value="RRM_dom"/>
</dbReference>
<dbReference type="SUPFAM" id="SSF54928">
    <property type="entry name" value="RNA-binding domain, RBD"/>
    <property type="match status" value="1"/>
</dbReference>
<gene>
    <name evidence="5" type="ORF">C7M61_001708</name>
</gene>
<dbReference type="GeneID" id="36565098"/>
<feature type="compositionally biased region" description="Polar residues" evidence="3">
    <location>
        <begin position="403"/>
        <end position="413"/>
    </location>
</feature>
<feature type="compositionally biased region" description="Basic and acidic residues" evidence="3">
    <location>
        <begin position="1030"/>
        <end position="1041"/>
    </location>
</feature>
<evidence type="ECO:0000259" key="4">
    <source>
        <dbReference type="PROSITE" id="PS50102"/>
    </source>
</evidence>
<evidence type="ECO:0000256" key="3">
    <source>
        <dbReference type="SAM" id="MobiDB-lite"/>
    </source>
</evidence>
<feature type="region of interest" description="Disordered" evidence="3">
    <location>
        <begin position="1018"/>
        <end position="1041"/>
    </location>
</feature>
<feature type="compositionally biased region" description="Basic and acidic residues" evidence="3">
    <location>
        <begin position="740"/>
        <end position="766"/>
    </location>
</feature>
<accession>A0A2P7YVA3</accession>
<feature type="compositionally biased region" description="Polar residues" evidence="3">
    <location>
        <begin position="356"/>
        <end position="367"/>
    </location>
</feature>
<dbReference type="GO" id="GO:0010494">
    <property type="term" value="C:cytoplasmic stress granule"/>
    <property type="evidence" value="ECO:0007669"/>
    <property type="project" value="TreeGrafter"/>
</dbReference>
<feature type="compositionally biased region" description="Acidic residues" evidence="3">
    <location>
        <begin position="844"/>
        <end position="856"/>
    </location>
</feature>
<feature type="domain" description="RRM" evidence="4">
    <location>
        <begin position="618"/>
        <end position="714"/>
    </location>
</feature>
<keyword evidence="1 2" id="KW-0694">RNA-binding</keyword>
<sequence>MYSGYLYSDPNLQSSPFQGYVLLPVAHLQHGLPYPPDSPYYLLMLPANLLQTPPYIGRLSYFPSQPQLPQGQHAFHQRNMQLLLLPIVPYLTHPHAKLGLDHLNLSRTVILKNLSADLSLNELLSEIDHGPIEYCKMFVSTPPAHIKDVEEVKTCYISFVNTKVSVAFFHKYTKSTQNLRSLKERLKGSKHMKLLLNEPCSSMSLNAQPPVGLNNLSKQDFIKLKTLNYILEYNATRCITIKFETASPDLFVPTKEKFRAQCAKFGVIEDFKSSTSEPNLTVKLLVHFTSIDAAIKVYEYYSKQVRRDHARELDLGGSEKMATKCLLVKFHRDRCDRTELQPSPHSLTSHFPRPPTNGSQASLSSSPKVGKRPLNSMIQNIPEHEESPAEGFTDIDNPAVVSPLSSPQHSSDNMVPVLTTETELSKDEPNLGSVVEGVIVGKDDSASLESVSAVDSHTPSPAGVPLLPSHLNGKHHYPYAPDISDTLMQLAHPMYPPHMPPNSLPVNHVHSYQYNPDPFNVGNRTIFLGNLHPYTQIEEIANNVRAGGLVESINFIKAKRMCFITFVDPAVALKFYLNHQVLHQLIIHGNDVKVSWGKNHSGPVSRDISLAVTAGASRNVYIGVKGAKSGSDELLQLPDEQTLRQDFSKFGDLEQINFYHNKDCGFINFTNITNAIRLVELMETHNVTKIKAIVGDNGEFYGKYKNFKISFGKDRCGNPPKFSFKKKNSSFEYFNPSEFDLSRADNGQEKESRDESPLKPKEKPSVEEDSLITEEAAMVFGISTSPPRKSATSVDSDDEPEGLAKDAVASLPEPAASNGVNGGFKSETKPNGANEKDNNGVADANEEDDDEDDDDISIIIGSDVTTSSNKNITPPKQRRFSKSGYRDHSDAYSQQHWYASKNSSTLSLNSNHRNYLGYHPPAFSPMPQPMYMGPYHPPSIPGSSRSNSFYGGSMNGSMPQLVHHNSYSGSTMPPANRSHSSFSGSQVMAQYLAKSQHDNFIYATSILANDVTPEEMREYLSKRAQKKGARKNETENKNVDN</sequence>
<dbReference type="SMART" id="SM00360">
    <property type="entry name" value="RRM"/>
    <property type="match status" value="2"/>
</dbReference>
<feature type="compositionally biased region" description="Polar residues" evidence="3">
    <location>
        <begin position="340"/>
        <end position="349"/>
    </location>
</feature>
<dbReference type="RefSeq" id="XP_024714987.1">
    <property type="nucleotide sequence ID" value="XM_024857107.1"/>
</dbReference>
<feature type="domain" description="RRM" evidence="4">
    <location>
        <begin position="524"/>
        <end position="599"/>
    </location>
</feature>
<feature type="region of interest" description="Disordered" evidence="3">
    <location>
        <begin position="339"/>
        <end position="413"/>
    </location>
</feature>
<dbReference type="PROSITE" id="PS50102">
    <property type="entry name" value="RRM"/>
    <property type="match status" value="2"/>
</dbReference>
<evidence type="ECO:0000313" key="5">
    <source>
        <dbReference type="EMBL" id="PSK39897.1"/>
    </source>
</evidence>
<proteinExistence type="predicted"/>
<dbReference type="OrthoDB" id="6407164at2759"/>
<reference evidence="5 6" key="1">
    <citation type="submission" date="2018-03" db="EMBL/GenBank/DDBJ databases">
        <title>Candida pseudohaemulonii genome assembly and annotation.</title>
        <authorList>
            <person name="Munoz J.F."/>
            <person name="Gade L.G."/>
            <person name="Chow N.A."/>
            <person name="Litvintseva A.P."/>
            <person name="Loparev V.N."/>
            <person name="Cuomo C.A."/>
        </authorList>
    </citation>
    <scope>NUCLEOTIDE SEQUENCE [LARGE SCALE GENOMIC DNA]</scope>
    <source>
        <strain evidence="5 6">B12108</strain>
    </source>
</reference>
<dbReference type="InterPro" id="IPR012677">
    <property type="entry name" value="Nucleotide-bd_a/b_plait_sf"/>
</dbReference>
<evidence type="ECO:0000256" key="1">
    <source>
        <dbReference type="ARBA" id="ARBA00022884"/>
    </source>
</evidence>
<dbReference type="GO" id="GO:0003729">
    <property type="term" value="F:mRNA binding"/>
    <property type="evidence" value="ECO:0007669"/>
    <property type="project" value="TreeGrafter"/>
</dbReference>
<feature type="region of interest" description="Disordered" evidence="3">
    <location>
        <begin position="738"/>
        <end position="887"/>
    </location>
</feature>
<dbReference type="PANTHER" id="PTHR14089">
    <property type="entry name" value="PRE-MRNA-SPLICING FACTOR RBM22"/>
    <property type="match status" value="1"/>
</dbReference>
<feature type="compositionally biased region" description="Polar residues" evidence="3">
    <location>
        <begin position="865"/>
        <end position="874"/>
    </location>
</feature>
<keyword evidence="6" id="KW-1185">Reference proteome</keyword>
<dbReference type="Proteomes" id="UP000241107">
    <property type="component" value="Unassembled WGS sequence"/>
</dbReference>
<dbReference type="STRING" id="418784.A0A2P7YVA3"/>
<dbReference type="Gene3D" id="3.30.70.330">
    <property type="match status" value="2"/>
</dbReference>
<dbReference type="VEuPathDB" id="FungiDB:C7M61_001708"/>
<dbReference type="AlphaFoldDB" id="A0A2P7YVA3"/>
<comment type="caution">
    <text evidence="5">The sequence shown here is derived from an EMBL/GenBank/DDBJ whole genome shotgun (WGS) entry which is preliminary data.</text>
</comment>
<evidence type="ECO:0000256" key="2">
    <source>
        <dbReference type="PROSITE-ProRule" id="PRU00176"/>
    </source>
</evidence>
<evidence type="ECO:0000313" key="6">
    <source>
        <dbReference type="Proteomes" id="UP000241107"/>
    </source>
</evidence>
<dbReference type="EMBL" id="PYFQ01000002">
    <property type="protein sequence ID" value="PSK39897.1"/>
    <property type="molecule type" value="Genomic_DNA"/>
</dbReference>
<organism evidence="5 6">
    <name type="scientific">Candidozyma pseudohaemuli</name>
    <dbReference type="NCBI Taxonomy" id="418784"/>
    <lineage>
        <taxon>Eukaryota</taxon>
        <taxon>Fungi</taxon>
        <taxon>Dikarya</taxon>
        <taxon>Ascomycota</taxon>
        <taxon>Saccharomycotina</taxon>
        <taxon>Pichiomycetes</taxon>
        <taxon>Metschnikowiaceae</taxon>
        <taxon>Candidozyma</taxon>
    </lineage>
</organism>
<dbReference type="InterPro" id="IPR035979">
    <property type="entry name" value="RBD_domain_sf"/>
</dbReference>
<dbReference type="InterPro" id="IPR039171">
    <property type="entry name" value="Cwc2/Slt11"/>
</dbReference>
<name>A0A2P7YVA3_9ASCO</name>
<feature type="compositionally biased region" description="Polar residues" evidence="3">
    <location>
        <begin position="782"/>
        <end position="794"/>
    </location>
</feature>
<protein>
    <recommendedName>
        <fullName evidence="4">RRM domain-containing protein</fullName>
    </recommendedName>
</protein>